<reference evidence="1 2" key="2">
    <citation type="journal article" date="2022" name="Mol. Ecol. Resour.">
        <title>The genomes of chicory, endive, great burdock and yacon provide insights into Asteraceae paleo-polyploidization history and plant inulin production.</title>
        <authorList>
            <person name="Fan W."/>
            <person name="Wang S."/>
            <person name="Wang H."/>
            <person name="Wang A."/>
            <person name="Jiang F."/>
            <person name="Liu H."/>
            <person name="Zhao H."/>
            <person name="Xu D."/>
            <person name="Zhang Y."/>
        </authorList>
    </citation>
    <scope>NUCLEOTIDE SEQUENCE [LARGE SCALE GENOMIC DNA]</scope>
    <source>
        <strain evidence="2">cv. Punajuju</strain>
        <tissue evidence="1">Leaves</tissue>
    </source>
</reference>
<evidence type="ECO:0000313" key="2">
    <source>
        <dbReference type="Proteomes" id="UP001055811"/>
    </source>
</evidence>
<keyword evidence="2" id="KW-1185">Reference proteome</keyword>
<organism evidence="1 2">
    <name type="scientific">Cichorium intybus</name>
    <name type="common">Chicory</name>
    <dbReference type="NCBI Taxonomy" id="13427"/>
    <lineage>
        <taxon>Eukaryota</taxon>
        <taxon>Viridiplantae</taxon>
        <taxon>Streptophyta</taxon>
        <taxon>Embryophyta</taxon>
        <taxon>Tracheophyta</taxon>
        <taxon>Spermatophyta</taxon>
        <taxon>Magnoliopsida</taxon>
        <taxon>eudicotyledons</taxon>
        <taxon>Gunneridae</taxon>
        <taxon>Pentapetalae</taxon>
        <taxon>asterids</taxon>
        <taxon>campanulids</taxon>
        <taxon>Asterales</taxon>
        <taxon>Asteraceae</taxon>
        <taxon>Cichorioideae</taxon>
        <taxon>Cichorieae</taxon>
        <taxon>Cichoriinae</taxon>
        <taxon>Cichorium</taxon>
    </lineage>
</organism>
<reference evidence="2" key="1">
    <citation type="journal article" date="2022" name="Mol. Ecol. Resour.">
        <title>The genomes of chicory, endive, great burdock and yacon provide insights into Asteraceae palaeo-polyploidization history and plant inulin production.</title>
        <authorList>
            <person name="Fan W."/>
            <person name="Wang S."/>
            <person name="Wang H."/>
            <person name="Wang A."/>
            <person name="Jiang F."/>
            <person name="Liu H."/>
            <person name="Zhao H."/>
            <person name="Xu D."/>
            <person name="Zhang Y."/>
        </authorList>
    </citation>
    <scope>NUCLEOTIDE SEQUENCE [LARGE SCALE GENOMIC DNA]</scope>
    <source>
        <strain evidence="2">cv. Punajuju</strain>
    </source>
</reference>
<evidence type="ECO:0000313" key="1">
    <source>
        <dbReference type="EMBL" id="KAI3721067.1"/>
    </source>
</evidence>
<proteinExistence type="predicted"/>
<comment type="caution">
    <text evidence="1">The sequence shown here is derived from an EMBL/GenBank/DDBJ whole genome shotgun (WGS) entry which is preliminary data.</text>
</comment>
<gene>
    <name evidence="1" type="ORF">L2E82_32070</name>
</gene>
<dbReference type="Proteomes" id="UP001055811">
    <property type="component" value="Linkage Group LG06"/>
</dbReference>
<name>A0ACB9BFA6_CICIN</name>
<protein>
    <submittedName>
        <fullName evidence="1">Uncharacterized protein</fullName>
    </submittedName>
</protein>
<accession>A0ACB9BFA6</accession>
<sequence length="635" mass="70528">MPHDVLKNLLQNSSHLKELVLSNVDLGWVLPAYLNISSSLKSNLSREILDSIGYLKSLNHLDLSYTNISGEILYPICHLKYLNHLNLRSTNLSGEIPNSIGHLKHLNYLDLSTNGLVGSLPKSLVKLRNLTTLDLSYNKLNGTLPSFLFTLPLLEHIHLAGNMLSGVLPSELFDCRSLKKLSLRRNQFYGEISQGYTPQSLIQLVNLTLLDLTLNNFTGLWELEALLSSLPNLRVLGLSNSGLSVVTNKATSYVNPNFWYLGLASCKLSVFPKSLQAMKNLEYLDLSANDIHGDIPYWLGEIGGNALYDLNLSHNSITGLPPFHWDGLVYLSLQSNMIQGSFPPSICNMSELIFLDMSNNSFDGVIPQCLGDISFSIHMIDLGTNLFHGTIPNVCTNYGHLEGLILNGNQLEGELPTSLSKCRYLRILDLGNNQLNGTFPSWLGDLPSLQVLILKSNGFVGHLPWNLFQVFDVRKVVVRTGPKPAYLNIRGVYYSIHVVVKGDGDEEESEFTWKVSMLGYECGILIGLVLGYVMAPFRTLLSNTIMEVDVVGVGENCLLAQSTVDIFNNFESALSLMVSSSISNSFSPPDLQSICYEFNVCAHQIGVLLYQLTQQGISNELYFTRSSFNFIFNKL</sequence>
<dbReference type="EMBL" id="CM042014">
    <property type="protein sequence ID" value="KAI3721067.1"/>
    <property type="molecule type" value="Genomic_DNA"/>
</dbReference>